<protein>
    <submittedName>
        <fullName evidence="1">Uncharacterized protein</fullName>
    </submittedName>
</protein>
<reference evidence="2" key="1">
    <citation type="journal article" date="2013" name="Science">
        <title>The Amborella genome and the evolution of flowering plants.</title>
        <authorList>
            <consortium name="Amborella Genome Project"/>
        </authorList>
    </citation>
    <scope>NUCLEOTIDE SEQUENCE [LARGE SCALE GENOMIC DNA]</scope>
</reference>
<dbReference type="Proteomes" id="UP000017836">
    <property type="component" value="Unassembled WGS sequence"/>
</dbReference>
<dbReference type="Gramene" id="ERN01879">
    <property type="protein sequence ID" value="ERN01879"/>
    <property type="gene ID" value="AMTR_s00089p00124370"/>
</dbReference>
<keyword evidence="2" id="KW-1185">Reference proteome</keyword>
<dbReference type="EMBL" id="KI394680">
    <property type="protein sequence ID" value="ERN01879.1"/>
    <property type="molecule type" value="Genomic_DNA"/>
</dbReference>
<dbReference type="AlphaFoldDB" id="W1P2K0"/>
<name>W1P2K0_AMBTC</name>
<proteinExistence type="predicted"/>
<organism evidence="1 2">
    <name type="scientific">Amborella trichopoda</name>
    <dbReference type="NCBI Taxonomy" id="13333"/>
    <lineage>
        <taxon>Eukaryota</taxon>
        <taxon>Viridiplantae</taxon>
        <taxon>Streptophyta</taxon>
        <taxon>Embryophyta</taxon>
        <taxon>Tracheophyta</taxon>
        <taxon>Spermatophyta</taxon>
        <taxon>Magnoliopsida</taxon>
        <taxon>Amborellales</taxon>
        <taxon>Amborellaceae</taxon>
        <taxon>Amborella</taxon>
    </lineage>
</organism>
<dbReference type="HOGENOM" id="CLU_2295500_0_0_1"/>
<accession>W1P2K0</accession>
<evidence type="ECO:0000313" key="2">
    <source>
        <dbReference type="Proteomes" id="UP000017836"/>
    </source>
</evidence>
<gene>
    <name evidence="1" type="ORF">AMTR_s00089p00124370</name>
</gene>
<evidence type="ECO:0000313" key="1">
    <source>
        <dbReference type="EMBL" id="ERN01879.1"/>
    </source>
</evidence>
<sequence>MFQQLLTFCQGGGCPYSLWTVSEAYQRALTVEKQQSRSRASIATRGDLDLRISQFQDRGGRLEDASSGGCKDVIAAPINRHNTAGLGSRGQGSSSTLYCFK</sequence>